<keyword evidence="1" id="KW-0863">Zinc-finger</keyword>
<keyword evidence="1" id="KW-0862">Zinc</keyword>
<evidence type="ECO:0000256" key="1">
    <source>
        <dbReference type="PROSITE-ProRule" id="PRU00042"/>
    </source>
</evidence>
<keyword evidence="1" id="KW-0479">Metal-binding</keyword>
<dbReference type="EMBL" id="DF143939">
    <property type="protein sequence ID" value="GAA54916.1"/>
    <property type="molecule type" value="Genomic_DNA"/>
</dbReference>
<dbReference type="InterPro" id="IPR013087">
    <property type="entry name" value="Znf_C2H2_type"/>
</dbReference>
<protein>
    <recommendedName>
        <fullName evidence="3">C2H2-type domain-containing protein</fullName>
    </recommendedName>
</protein>
<dbReference type="Gene3D" id="3.30.160.60">
    <property type="entry name" value="Classic Zinc Finger"/>
    <property type="match status" value="1"/>
</dbReference>
<dbReference type="SMART" id="SM00355">
    <property type="entry name" value="ZnF_C2H2"/>
    <property type="match status" value="2"/>
</dbReference>
<dbReference type="InterPro" id="IPR036236">
    <property type="entry name" value="Znf_C2H2_sf"/>
</dbReference>
<evidence type="ECO:0000256" key="2">
    <source>
        <dbReference type="SAM" id="MobiDB-lite"/>
    </source>
</evidence>
<proteinExistence type="predicted"/>
<dbReference type="GO" id="GO:0008270">
    <property type="term" value="F:zinc ion binding"/>
    <property type="evidence" value="ECO:0007669"/>
    <property type="project" value="UniProtKB-KW"/>
</dbReference>
<dbReference type="Proteomes" id="UP000008909">
    <property type="component" value="Unassembled WGS sequence"/>
</dbReference>
<evidence type="ECO:0000313" key="4">
    <source>
        <dbReference type="EMBL" id="GAA54916.1"/>
    </source>
</evidence>
<organism evidence="4 5">
    <name type="scientific">Clonorchis sinensis</name>
    <name type="common">Chinese liver fluke</name>
    <dbReference type="NCBI Taxonomy" id="79923"/>
    <lineage>
        <taxon>Eukaryota</taxon>
        <taxon>Metazoa</taxon>
        <taxon>Spiralia</taxon>
        <taxon>Lophotrochozoa</taxon>
        <taxon>Platyhelminthes</taxon>
        <taxon>Trematoda</taxon>
        <taxon>Digenea</taxon>
        <taxon>Opisthorchiida</taxon>
        <taxon>Opisthorchiata</taxon>
        <taxon>Opisthorchiidae</taxon>
        <taxon>Clonorchis</taxon>
    </lineage>
</organism>
<name>G7YPN5_CLOSI</name>
<feature type="domain" description="C2H2-type" evidence="3">
    <location>
        <begin position="43"/>
        <end position="70"/>
    </location>
</feature>
<accession>G7YPN5</accession>
<evidence type="ECO:0000259" key="3">
    <source>
        <dbReference type="PROSITE" id="PS50157"/>
    </source>
</evidence>
<evidence type="ECO:0000313" key="5">
    <source>
        <dbReference type="Proteomes" id="UP000008909"/>
    </source>
</evidence>
<reference evidence="4" key="1">
    <citation type="journal article" date="2011" name="Genome Biol.">
        <title>The draft genome of the carcinogenic human liver fluke Clonorchis sinensis.</title>
        <authorList>
            <person name="Wang X."/>
            <person name="Chen W."/>
            <person name="Huang Y."/>
            <person name="Sun J."/>
            <person name="Men J."/>
            <person name="Liu H."/>
            <person name="Luo F."/>
            <person name="Guo L."/>
            <person name="Lv X."/>
            <person name="Deng C."/>
            <person name="Zhou C."/>
            <person name="Fan Y."/>
            <person name="Li X."/>
            <person name="Huang L."/>
            <person name="Hu Y."/>
            <person name="Liang C."/>
            <person name="Hu X."/>
            <person name="Xu J."/>
            <person name="Yu X."/>
        </authorList>
    </citation>
    <scope>NUCLEOTIDE SEQUENCE [LARGE SCALE GENOMIC DNA]</scope>
    <source>
        <strain evidence="4">Henan</strain>
    </source>
</reference>
<dbReference type="AlphaFoldDB" id="G7YPN5"/>
<dbReference type="PROSITE" id="PS50157">
    <property type="entry name" value="ZINC_FINGER_C2H2_2"/>
    <property type="match status" value="2"/>
</dbReference>
<keyword evidence="5" id="KW-1185">Reference proteome</keyword>
<feature type="domain" description="C2H2-type" evidence="3">
    <location>
        <begin position="78"/>
        <end position="106"/>
    </location>
</feature>
<sequence>MVLVVKTSTNTHSVLVTFDNVHNKPSGATAPVPTNTQERLVEFTCEECGKCYKSKAGSVAHHQVHNNESVGTNMVVQLACADCSRLFQREIGLNEHRRHAHPVQHKSDKLGRVNEMMDEQYQVKTFVMDELAVQVRVARVVFGCNVMLCYFHIRKAVRKHKVSLCAKWLTQEYEIRASYHCDRREILEGDGYVLNVVCRIITPSRKRTDVLAKRSAKRACYDVNLDRSRESQYSVPVNKPSVAKGGK</sequence>
<feature type="region of interest" description="Disordered" evidence="2">
    <location>
        <begin position="228"/>
        <end position="247"/>
    </location>
</feature>
<gene>
    <name evidence="4" type="ORF">CLF_106122</name>
</gene>
<reference key="2">
    <citation type="submission" date="2011-10" db="EMBL/GenBank/DDBJ databases">
        <title>The genome and transcriptome sequence of Clonorchis sinensis provide insights into the carcinogenic liver fluke.</title>
        <authorList>
            <person name="Wang X."/>
            <person name="Huang Y."/>
            <person name="Chen W."/>
            <person name="Liu H."/>
            <person name="Guo L."/>
            <person name="Chen Y."/>
            <person name="Luo F."/>
            <person name="Zhou W."/>
            <person name="Sun J."/>
            <person name="Mao Q."/>
            <person name="Liang P."/>
            <person name="Zhou C."/>
            <person name="Tian Y."/>
            <person name="Men J."/>
            <person name="Lv X."/>
            <person name="Huang L."/>
            <person name="Zhou J."/>
            <person name="Hu Y."/>
            <person name="Li R."/>
            <person name="Zhang F."/>
            <person name="Lei H."/>
            <person name="Li X."/>
            <person name="Hu X."/>
            <person name="Liang C."/>
            <person name="Xu J."/>
            <person name="Wu Z."/>
            <person name="Yu X."/>
        </authorList>
    </citation>
    <scope>NUCLEOTIDE SEQUENCE</scope>
    <source>
        <strain>Henan</strain>
    </source>
</reference>
<dbReference type="SUPFAM" id="SSF57667">
    <property type="entry name" value="beta-beta-alpha zinc fingers"/>
    <property type="match status" value="1"/>
</dbReference>
<dbReference type="PROSITE" id="PS00028">
    <property type="entry name" value="ZINC_FINGER_C2H2_1"/>
    <property type="match status" value="2"/>
</dbReference>